<organism evidence="2 3">
    <name type="scientific">Trifolium medium</name>
    <dbReference type="NCBI Taxonomy" id="97028"/>
    <lineage>
        <taxon>Eukaryota</taxon>
        <taxon>Viridiplantae</taxon>
        <taxon>Streptophyta</taxon>
        <taxon>Embryophyta</taxon>
        <taxon>Tracheophyta</taxon>
        <taxon>Spermatophyta</taxon>
        <taxon>Magnoliopsida</taxon>
        <taxon>eudicotyledons</taxon>
        <taxon>Gunneridae</taxon>
        <taxon>Pentapetalae</taxon>
        <taxon>rosids</taxon>
        <taxon>fabids</taxon>
        <taxon>Fabales</taxon>
        <taxon>Fabaceae</taxon>
        <taxon>Papilionoideae</taxon>
        <taxon>50 kb inversion clade</taxon>
        <taxon>NPAAA clade</taxon>
        <taxon>Hologalegina</taxon>
        <taxon>IRL clade</taxon>
        <taxon>Trifolieae</taxon>
        <taxon>Trifolium</taxon>
    </lineage>
</organism>
<evidence type="ECO:0000256" key="1">
    <source>
        <dbReference type="SAM" id="Phobius"/>
    </source>
</evidence>
<name>A0A392PUJ0_9FABA</name>
<keyword evidence="1" id="KW-0472">Membrane</keyword>
<dbReference type="PANTHER" id="PTHR36353">
    <property type="entry name" value="TRANSMEMBRANE PROTEIN"/>
    <property type="match status" value="1"/>
</dbReference>
<proteinExistence type="predicted"/>
<dbReference type="InterPro" id="IPR056715">
    <property type="entry name" value="DUF7813"/>
</dbReference>
<dbReference type="PANTHER" id="PTHR36353:SF1">
    <property type="entry name" value="TRANSMEMBRANE PROTEIN"/>
    <property type="match status" value="1"/>
</dbReference>
<evidence type="ECO:0000313" key="3">
    <source>
        <dbReference type="Proteomes" id="UP000265520"/>
    </source>
</evidence>
<dbReference type="EMBL" id="LXQA010097850">
    <property type="protein sequence ID" value="MCI15761.1"/>
    <property type="molecule type" value="Genomic_DNA"/>
</dbReference>
<protein>
    <submittedName>
        <fullName evidence="2">Uncharacterized protein</fullName>
    </submittedName>
</protein>
<keyword evidence="1" id="KW-0812">Transmembrane</keyword>
<evidence type="ECO:0000313" key="2">
    <source>
        <dbReference type="EMBL" id="MCI15761.1"/>
    </source>
</evidence>
<comment type="caution">
    <text evidence="2">The sequence shown here is derived from an EMBL/GenBank/DDBJ whole genome shotgun (WGS) entry which is preliminary data.</text>
</comment>
<reference evidence="2 3" key="1">
    <citation type="journal article" date="2018" name="Front. Plant Sci.">
        <title>Red Clover (Trifolium pratense) and Zigzag Clover (T. medium) - A Picture of Genomic Similarities and Differences.</title>
        <authorList>
            <person name="Dluhosova J."/>
            <person name="Istvanek J."/>
            <person name="Nedelnik J."/>
            <person name="Repkova J."/>
        </authorList>
    </citation>
    <scope>NUCLEOTIDE SEQUENCE [LARGE SCALE GENOMIC DNA]</scope>
    <source>
        <strain evidence="3">cv. 10/8</strain>
        <tissue evidence="2">Leaf</tissue>
    </source>
</reference>
<keyword evidence="1" id="KW-1133">Transmembrane helix</keyword>
<feature type="transmembrane region" description="Helical" evidence="1">
    <location>
        <begin position="6"/>
        <end position="26"/>
    </location>
</feature>
<accession>A0A392PUJ0</accession>
<dbReference type="AlphaFoldDB" id="A0A392PUJ0"/>
<feature type="non-terminal residue" evidence="2">
    <location>
        <position position="1"/>
    </location>
</feature>
<keyword evidence="3" id="KW-1185">Reference proteome</keyword>
<dbReference type="Proteomes" id="UP000265520">
    <property type="component" value="Unassembled WGS sequence"/>
</dbReference>
<dbReference type="Pfam" id="PF25105">
    <property type="entry name" value="DUF7813"/>
    <property type="match status" value="1"/>
</dbReference>
<sequence>RVVAKMFQSTMKVYFMVTWLVFYFVAKSRDANHQGRRSGQREIKGLI</sequence>